<feature type="region of interest" description="Disordered" evidence="1">
    <location>
        <begin position="47"/>
        <end position="75"/>
    </location>
</feature>
<organism evidence="2 3">
    <name type="scientific">Ambispora gerdemannii</name>
    <dbReference type="NCBI Taxonomy" id="144530"/>
    <lineage>
        <taxon>Eukaryota</taxon>
        <taxon>Fungi</taxon>
        <taxon>Fungi incertae sedis</taxon>
        <taxon>Mucoromycota</taxon>
        <taxon>Glomeromycotina</taxon>
        <taxon>Glomeromycetes</taxon>
        <taxon>Archaeosporales</taxon>
        <taxon>Ambisporaceae</taxon>
        <taxon>Ambispora</taxon>
    </lineage>
</organism>
<accession>A0A9N8ZFT7</accession>
<sequence length="75" mass="8775">MSQNSRDMRKKNTTTSSNNEFELLRNEMKELKIQIKQLKLQLIGKDQENQKQQHAPLYATSKYTGVDTNNCEEVD</sequence>
<evidence type="ECO:0000256" key="1">
    <source>
        <dbReference type="SAM" id="MobiDB-lite"/>
    </source>
</evidence>
<dbReference type="Proteomes" id="UP000789831">
    <property type="component" value="Unassembled WGS sequence"/>
</dbReference>
<dbReference type="AlphaFoldDB" id="A0A9N8ZFT7"/>
<gene>
    <name evidence="2" type="ORF">AGERDE_LOCUS3781</name>
</gene>
<comment type="caution">
    <text evidence="2">The sequence shown here is derived from an EMBL/GenBank/DDBJ whole genome shotgun (WGS) entry which is preliminary data.</text>
</comment>
<protein>
    <submittedName>
        <fullName evidence="2">3801_t:CDS:1</fullName>
    </submittedName>
</protein>
<name>A0A9N8ZFT7_9GLOM</name>
<evidence type="ECO:0000313" key="2">
    <source>
        <dbReference type="EMBL" id="CAG8491596.1"/>
    </source>
</evidence>
<proteinExistence type="predicted"/>
<reference evidence="2" key="1">
    <citation type="submission" date="2021-06" db="EMBL/GenBank/DDBJ databases">
        <authorList>
            <person name="Kallberg Y."/>
            <person name="Tangrot J."/>
            <person name="Rosling A."/>
        </authorList>
    </citation>
    <scope>NUCLEOTIDE SEQUENCE</scope>
    <source>
        <strain evidence="2">MT106</strain>
    </source>
</reference>
<keyword evidence="3" id="KW-1185">Reference proteome</keyword>
<dbReference type="EMBL" id="CAJVPL010000394">
    <property type="protein sequence ID" value="CAG8491596.1"/>
    <property type="molecule type" value="Genomic_DNA"/>
</dbReference>
<feature type="region of interest" description="Disordered" evidence="1">
    <location>
        <begin position="1"/>
        <end position="21"/>
    </location>
</feature>
<evidence type="ECO:0000313" key="3">
    <source>
        <dbReference type="Proteomes" id="UP000789831"/>
    </source>
</evidence>